<dbReference type="EMBL" id="RXFT01000017">
    <property type="protein sequence ID" value="RUR71065.1"/>
    <property type="molecule type" value="Genomic_DNA"/>
</dbReference>
<dbReference type="Proteomes" id="UP000281118">
    <property type="component" value="Unassembled WGS sequence"/>
</dbReference>
<proteinExistence type="predicted"/>
<dbReference type="OrthoDB" id="797566at2"/>
<dbReference type="Pfam" id="PF00881">
    <property type="entry name" value="Nitroreductase"/>
    <property type="match status" value="1"/>
</dbReference>
<accession>A0A3S0XDU4</accession>
<dbReference type="InterPro" id="IPR000415">
    <property type="entry name" value="Nitroreductase-like"/>
</dbReference>
<protein>
    <submittedName>
        <fullName evidence="2">SagB/ThcOx family dehydrogenase</fullName>
    </submittedName>
</protein>
<dbReference type="SUPFAM" id="SSF55469">
    <property type="entry name" value="FMN-dependent nitroreductase-like"/>
    <property type="match status" value="1"/>
</dbReference>
<evidence type="ECO:0000313" key="3">
    <source>
        <dbReference type="Proteomes" id="UP000281118"/>
    </source>
</evidence>
<dbReference type="RefSeq" id="WP_126025148.1">
    <property type="nucleotide sequence ID" value="NZ_RXFT01000017.1"/>
</dbReference>
<evidence type="ECO:0000313" key="2">
    <source>
        <dbReference type="EMBL" id="RUR71065.1"/>
    </source>
</evidence>
<feature type="domain" description="Nitroreductase" evidence="1">
    <location>
        <begin position="54"/>
        <end position="203"/>
    </location>
</feature>
<dbReference type="Gene3D" id="3.40.109.10">
    <property type="entry name" value="NADH Oxidase"/>
    <property type="match status" value="1"/>
</dbReference>
<comment type="caution">
    <text evidence="2">The sequence shown here is derived from an EMBL/GenBank/DDBJ whole genome shotgun (WGS) entry which is preliminary data.</text>
</comment>
<name>A0A3S0XDU4_9BURK</name>
<gene>
    <name evidence="2" type="ORF">EJP67_28825</name>
</gene>
<dbReference type="AlphaFoldDB" id="A0A3S0XDU4"/>
<reference evidence="2 3" key="1">
    <citation type="submission" date="2018-12" db="EMBL/GenBank/DDBJ databases">
        <title>The genome sequences of Variovorax guangxiensis DSM 27352.</title>
        <authorList>
            <person name="Gao J."/>
            <person name="Sun J."/>
        </authorList>
    </citation>
    <scope>NUCLEOTIDE SEQUENCE [LARGE SCALE GENOMIC DNA]</scope>
    <source>
        <strain evidence="2 3">DSM 27352</strain>
    </source>
</reference>
<dbReference type="InterPro" id="IPR029479">
    <property type="entry name" value="Nitroreductase"/>
</dbReference>
<evidence type="ECO:0000259" key="1">
    <source>
        <dbReference type="Pfam" id="PF00881"/>
    </source>
</evidence>
<sequence>MTWLDLGNPRPRSEAQRYTPVHWPQGKRIPLQPLAKLSSDDSLFKRSFMDLAIRRRSAREFAPLPLDRLGWLLALANQQLACGPQHLGFPLTQRPSPSAGAIHPVHLIAQNLELGGWNRYDPMGHELVSVPGGPDVHVVRKAMDELVTAPAATLLLLVAEPGKTAAKYLNSDSLVWRDAGILLGYLSLAAEALGLAFVPLGITGEPWAGKLVDEPGLAGVGAALVGARV</sequence>
<dbReference type="GO" id="GO:0016491">
    <property type="term" value="F:oxidoreductase activity"/>
    <property type="evidence" value="ECO:0007669"/>
    <property type="project" value="InterPro"/>
</dbReference>
<organism evidence="2 3">
    <name type="scientific">Variovorax guangxiensis</name>
    <dbReference type="NCBI Taxonomy" id="1775474"/>
    <lineage>
        <taxon>Bacteria</taxon>
        <taxon>Pseudomonadati</taxon>
        <taxon>Pseudomonadota</taxon>
        <taxon>Betaproteobacteria</taxon>
        <taxon>Burkholderiales</taxon>
        <taxon>Comamonadaceae</taxon>
        <taxon>Variovorax</taxon>
    </lineage>
</organism>